<evidence type="ECO:0000256" key="5">
    <source>
        <dbReference type="ARBA" id="ARBA00022989"/>
    </source>
</evidence>
<keyword evidence="6" id="KW-0406">Ion transport</keyword>
<dbReference type="OrthoDB" id="5984008at2759"/>
<dbReference type="Pfam" id="PF00060">
    <property type="entry name" value="Lig_chan"/>
    <property type="match status" value="1"/>
</dbReference>
<dbReference type="RefSeq" id="XP_013753762.1">
    <property type="nucleotide sequence ID" value="XM_013898308.1"/>
</dbReference>
<keyword evidence="9" id="KW-0325">Glycoprotein</keyword>
<comment type="subcellular location">
    <subcellularLocation>
        <location evidence="1">Membrane</location>
        <topology evidence="1">Multi-pass membrane protein</topology>
    </subcellularLocation>
</comment>
<evidence type="ECO:0000256" key="4">
    <source>
        <dbReference type="ARBA" id="ARBA00022729"/>
    </source>
</evidence>
<dbReference type="Gene3D" id="3.40.190.10">
    <property type="entry name" value="Periplasmic binding protein-like II"/>
    <property type="match status" value="3"/>
</dbReference>
<sequence>MSAGGRAMFVGDERNVRLTGEKDGKVSGYDLELWHLVVQRMQQVRGVDVQMRVVSVDEAHEAVRADPLAVALGGMAITLDGNTAGEFTYSYFHTGLDAAISVPEPTTDPLLFFSPFTVTVWITGVVALYLSGHIIWALEHPYQPELFPLSYLRGVNEGVWYCWGVLSETGENDLVGFPARLYSIGWTTFTVTLVAAYTAQLTTILNSANLRSDVAGLRDLGGSSMAVVLGSDGERFVRDHLPSVAMYGYANVTDAFGALERGAVSACMADATTLEYLADSSTASIRLLGSLLSSADYAMLLANSSPYLDRINSIVLDLTREGLLRELNVKYFGKAFISSIGAKELDSPALTLAAISGVYFVVALGLALAIICWVFIKCCFCC</sequence>
<name>A0A0L0DS68_THETB</name>
<keyword evidence="3 12" id="KW-0812">Transmembrane</keyword>
<keyword evidence="4" id="KW-0732">Signal</keyword>
<keyword evidence="10" id="KW-1071">Ligand-gated ion channel</keyword>
<evidence type="ECO:0000256" key="12">
    <source>
        <dbReference type="SAM" id="Phobius"/>
    </source>
</evidence>
<dbReference type="SUPFAM" id="SSF53850">
    <property type="entry name" value="Periplasmic binding protein-like II"/>
    <property type="match status" value="1"/>
</dbReference>
<feature type="transmembrane region" description="Helical" evidence="12">
    <location>
        <begin position="349"/>
        <end position="376"/>
    </location>
</feature>
<keyword evidence="8" id="KW-0675">Receptor</keyword>
<evidence type="ECO:0000256" key="6">
    <source>
        <dbReference type="ARBA" id="ARBA00023065"/>
    </source>
</evidence>
<dbReference type="PROSITE" id="PS01039">
    <property type="entry name" value="SBP_BACTERIAL_3"/>
    <property type="match status" value="1"/>
</dbReference>
<keyword evidence="15" id="KW-1185">Reference proteome</keyword>
<feature type="domain" description="Ionotropic glutamate receptor C-terminal" evidence="13">
    <location>
        <begin position="118"/>
        <end position="366"/>
    </location>
</feature>
<dbReference type="eggNOG" id="KOG1052">
    <property type="taxonomic scope" value="Eukaryota"/>
</dbReference>
<evidence type="ECO:0000256" key="11">
    <source>
        <dbReference type="ARBA" id="ARBA00023303"/>
    </source>
</evidence>
<organism evidence="14 15">
    <name type="scientific">Thecamonas trahens ATCC 50062</name>
    <dbReference type="NCBI Taxonomy" id="461836"/>
    <lineage>
        <taxon>Eukaryota</taxon>
        <taxon>Apusozoa</taxon>
        <taxon>Apusomonadida</taxon>
        <taxon>Apusomonadidae</taxon>
        <taxon>Thecamonas</taxon>
    </lineage>
</organism>
<evidence type="ECO:0000313" key="15">
    <source>
        <dbReference type="Proteomes" id="UP000054408"/>
    </source>
</evidence>
<evidence type="ECO:0000256" key="8">
    <source>
        <dbReference type="ARBA" id="ARBA00023170"/>
    </source>
</evidence>
<dbReference type="GO" id="GO:0015276">
    <property type="term" value="F:ligand-gated monoatomic ion channel activity"/>
    <property type="evidence" value="ECO:0007669"/>
    <property type="project" value="InterPro"/>
</dbReference>
<proteinExistence type="predicted"/>
<dbReference type="Proteomes" id="UP000054408">
    <property type="component" value="Unassembled WGS sequence"/>
</dbReference>
<dbReference type="GO" id="GO:0016020">
    <property type="term" value="C:membrane"/>
    <property type="evidence" value="ECO:0007669"/>
    <property type="project" value="UniProtKB-SubCell"/>
</dbReference>
<evidence type="ECO:0000256" key="3">
    <source>
        <dbReference type="ARBA" id="ARBA00022692"/>
    </source>
</evidence>
<dbReference type="Gene3D" id="1.10.287.70">
    <property type="match status" value="1"/>
</dbReference>
<dbReference type="PANTHER" id="PTHR18966">
    <property type="entry name" value="IONOTROPIC GLUTAMATE RECEPTOR"/>
    <property type="match status" value="1"/>
</dbReference>
<dbReference type="EMBL" id="GL349488">
    <property type="protein sequence ID" value="KNC54298.1"/>
    <property type="molecule type" value="Genomic_DNA"/>
</dbReference>
<dbReference type="InterPro" id="IPR001320">
    <property type="entry name" value="Iontro_rcpt_C"/>
</dbReference>
<accession>A0A0L0DS68</accession>
<keyword evidence="2" id="KW-0813">Transport</keyword>
<dbReference type="InterPro" id="IPR018313">
    <property type="entry name" value="SBP_3_CS"/>
</dbReference>
<keyword evidence="11" id="KW-0407">Ion channel</keyword>
<evidence type="ECO:0000256" key="7">
    <source>
        <dbReference type="ARBA" id="ARBA00023136"/>
    </source>
</evidence>
<dbReference type="InterPro" id="IPR015683">
    <property type="entry name" value="Ionotropic_Glu_rcpt"/>
</dbReference>
<reference evidence="14 15" key="1">
    <citation type="submission" date="2010-05" db="EMBL/GenBank/DDBJ databases">
        <title>The Genome Sequence of Thecamonas trahens ATCC 50062.</title>
        <authorList>
            <consortium name="The Broad Institute Genome Sequencing Platform"/>
            <person name="Russ C."/>
            <person name="Cuomo C."/>
            <person name="Shea T."/>
            <person name="Young S.K."/>
            <person name="Zeng Q."/>
            <person name="Koehrsen M."/>
            <person name="Haas B."/>
            <person name="Borodovsky M."/>
            <person name="Guigo R."/>
            <person name="Alvarado L."/>
            <person name="Berlin A."/>
            <person name="Bochicchio J."/>
            <person name="Borenstein D."/>
            <person name="Chapman S."/>
            <person name="Chen Z."/>
            <person name="Freedman E."/>
            <person name="Gellesch M."/>
            <person name="Goldberg J."/>
            <person name="Griggs A."/>
            <person name="Gujja S."/>
            <person name="Heilman E."/>
            <person name="Heiman D."/>
            <person name="Hepburn T."/>
            <person name="Howarth C."/>
            <person name="Jen D."/>
            <person name="Larson L."/>
            <person name="Mehta T."/>
            <person name="Park D."/>
            <person name="Pearson M."/>
            <person name="Roberts A."/>
            <person name="Saif S."/>
            <person name="Shenoy N."/>
            <person name="Sisk P."/>
            <person name="Stolte C."/>
            <person name="Sykes S."/>
            <person name="Thomson T."/>
            <person name="Walk T."/>
            <person name="White J."/>
            <person name="Yandava C."/>
            <person name="Burger G."/>
            <person name="Gray M.W."/>
            <person name="Holland P.W.H."/>
            <person name="King N."/>
            <person name="Lang F.B.F."/>
            <person name="Roger A.J."/>
            <person name="Ruiz-Trillo I."/>
            <person name="Lander E."/>
            <person name="Nusbaum C."/>
        </authorList>
    </citation>
    <scope>NUCLEOTIDE SEQUENCE [LARGE SCALE GENOMIC DNA]</scope>
    <source>
        <strain evidence="14 15">ATCC 50062</strain>
    </source>
</reference>
<evidence type="ECO:0000313" key="14">
    <source>
        <dbReference type="EMBL" id="KNC54298.1"/>
    </source>
</evidence>
<dbReference type="STRING" id="461836.A0A0L0DS68"/>
<dbReference type="GeneID" id="25568544"/>
<keyword evidence="7 12" id="KW-0472">Membrane</keyword>
<evidence type="ECO:0000256" key="10">
    <source>
        <dbReference type="ARBA" id="ARBA00023286"/>
    </source>
</evidence>
<evidence type="ECO:0000256" key="9">
    <source>
        <dbReference type="ARBA" id="ARBA00023180"/>
    </source>
</evidence>
<protein>
    <recommendedName>
        <fullName evidence="13">Ionotropic glutamate receptor C-terminal domain-containing protein</fullName>
    </recommendedName>
</protein>
<evidence type="ECO:0000256" key="2">
    <source>
        <dbReference type="ARBA" id="ARBA00022448"/>
    </source>
</evidence>
<gene>
    <name evidence="14" type="ORF">AMSG_10279</name>
</gene>
<keyword evidence="5 12" id="KW-1133">Transmembrane helix</keyword>
<dbReference type="AlphaFoldDB" id="A0A0L0DS68"/>
<evidence type="ECO:0000256" key="1">
    <source>
        <dbReference type="ARBA" id="ARBA00004141"/>
    </source>
</evidence>
<evidence type="ECO:0000259" key="13">
    <source>
        <dbReference type="Pfam" id="PF00060"/>
    </source>
</evidence>